<feature type="domain" description="Ig-like" evidence="5">
    <location>
        <begin position="74"/>
        <end position="193"/>
    </location>
</feature>
<dbReference type="RefSeq" id="XP_008566077.1">
    <property type="nucleotide sequence ID" value="XM_008567855.1"/>
</dbReference>
<evidence type="ECO:0000256" key="3">
    <source>
        <dbReference type="ARBA" id="ARBA00023319"/>
    </source>
</evidence>
<dbReference type="InterPro" id="IPR036179">
    <property type="entry name" value="Ig-like_dom_sf"/>
</dbReference>
<sequence length="361" mass="39967">MEPAASRPFSLPAALLLSLLLSLFARVSAQFTVVGPADPILAMVGDNITLSCHLSPEKNAEDMEVRWFRSQFSPAVLVYKGGLERAEEQSGRDTEAQFTVVGPADPILAMVGGNITLSCHLSPEKNAEDMEVRWFRSQFSPAVLVYKGGLERAEEQMEDYRGRTTFVSKDISKGSVALVIHNVTAQEDGFYRCYFQEGRSYDEAILHLMVAGLGSKPLIEMKGHEDRGIRLECTSGGWYPEPRVVWRDPDGEVMPALEEAYTADADGLFTVTTAVIIVDSSVRNMSCSINNTLLGQKKETMIFIPGQFSALWRLSLWRQILSRQTEAQNGEWGCGGRVLGPEELEAKAELRPCPLSQEKIQ</sequence>
<evidence type="ECO:0000313" key="7">
    <source>
        <dbReference type="RefSeq" id="XP_008566077.1"/>
    </source>
</evidence>
<dbReference type="PANTHER" id="PTHR24100">
    <property type="entry name" value="BUTYROPHILIN"/>
    <property type="match status" value="1"/>
</dbReference>
<evidence type="ECO:0000256" key="2">
    <source>
        <dbReference type="ARBA" id="ARBA00023136"/>
    </source>
</evidence>
<reference evidence="7" key="1">
    <citation type="submission" date="2025-08" db="UniProtKB">
        <authorList>
            <consortium name="RefSeq"/>
        </authorList>
    </citation>
    <scope>IDENTIFICATION</scope>
</reference>
<accession>A0ABM0QCI6</accession>
<dbReference type="InterPro" id="IPR003599">
    <property type="entry name" value="Ig_sub"/>
</dbReference>
<keyword evidence="6" id="KW-1185">Reference proteome</keyword>
<dbReference type="SMART" id="SM00406">
    <property type="entry name" value="IGv"/>
    <property type="match status" value="1"/>
</dbReference>
<organism evidence="6 7">
    <name type="scientific">Galeopterus variegatus</name>
    <name type="common">Malayan flying lemur</name>
    <name type="synonym">Cynocephalus variegatus</name>
    <dbReference type="NCBI Taxonomy" id="482537"/>
    <lineage>
        <taxon>Eukaryota</taxon>
        <taxon>Metazoa</taxon>
        <taxon>Chordata</taxon>
        <taxon>Craniata</taxon>
        <taxon>Vertebrata</taxon>
        <taxon>Euteleostomi</taxon>
        <taxon>Mammalia</taxon>
        <taxon>Eutheria</taxon>
        <taxon>Euarchontoglires</taxon>
        <taxon>Dermoptera</taxon>
        <taxon>Cynocephalidae</taxon>
        <taxon>Galeopterus</taxon>
    </lineage>
</organism>
<feature type="domain" description="Ig-like" evidence="5">
    <location>
        <begin position="12"/>
        <end position="70"/>
    </location>
</feature>
<evidence type="ECO:0000256" key="1">
    <source>
        <dbReference type="ARBA" id="ARBA00004370"/>
    </source>
</evidence>
<evidence type="ECO:0000259" key="5">
    <source>
        <dbReference type="PROSITE" id="PS50835"/>
    </source>
</evidence>
<protein>
    <submittedName>
        <fullName evidence="7">Butyrophilin subfamily 2 member A2-like</fullName>
    </submittedName>
</protein>
<comment type="subcellular location">
    <subcellularLocation>
        <location evidence="1">Membrane</location>
    </subcellularLocation>
</comment>
<evidence type="ECO:0000313" key="6">
    <source>
        <dbReference type="Proteomes" id="UP000694923"/>
    </source>
</evidence>
<feature type="signal peptide" evidence="4">
    <location>
        <begin position="1"/>
        <end position="29"/>
    </location>
</feature>
<gene>
    <name evidence="7" type="primary">LOC103586558</name>
</gene>
<dbReference type="SUPFAM" id="SSF48726">
    <property type="entry name" value="Immunoglobulin"/>
    <property type="match status" value="3"/>
</dbReference>
<dbReference type="InterPro" id="IPR053896">
    <property type="entry name" value="BTN3A2-like_Ig-C"/>
</dbReference>
<keyword evidence="3" id="KW-0393">Immunoglobulin domain</keyword>
<dbReference type="Pfam" id="PF22705">
    <property type="entry name" value="C2-set_3"/>
    <property type="match status" value="1"/>
</dbReference>
<keyword evidence="4" id="KW-0732">Signal</keyword>
<dbReference type="InterPro" id="IPR007110">
    <property type="entry name" value="Ig-like_dom"/>
</dbReference>
<dbReference type="GeneID" id="103586558"/>
<dbReference type="InterPro" id="IPR013783">
    <property type="entry name" value="Ig-like_fold"/>
</dbReference>
<proteinExistence type="predicted"/>
<dbReference type="Gene3D" id="2.60.40.10">
    <property type="entry name" value="Immunoglobulins"/>
    <property type="match status" value="3"/>
</dbReference>
<dbReference type="InterPro" id="IPR013106">
    <property type="entry name" value="Ig_V-set"/>
</dbReference>
<dbReference type="Proteomes" id="UP000694923">
    <property type="component" value="Unplaced"/>
</dbReference>
<evidence type="ECO:0000256" key="4">
    <source>
        <dbReference type="SAM" id="SignalP"/>
    </source>
</evidence>
<dbReference type="CDD" id="cd05713">
    <property type="entry name" value="IgV_MOG_like"/>
    <property type="match status" value="1"/>
</dbReference>
<keyword evidence="2" id="KW-0472">Membrane</keyword>
<name>A0ABM0QCI6_GALVR</name>
<dbReference type="SMART" id="SM00409">
    <property type="entry name" value="IG"/>
    <property type="match status" value="1"/>
</dbReference>
<dbReference type="InterPro" id="IPR050504">
    <property type="entry name" value="IgSF_BTN/MOG"/>
</dbReference>
<dbReference type="PROSITE" id="PS50835">
    <property type="entry name" value="IG_LIKE"/>
    <property type="match status" value="2"/>
</dbReference>
<dbReference type="PANTHER" id="PTHR24100:SF139">
    <property type="entry name" value="BUTYROPHILIN SUBFAMILY 2 MEMBER A2"/>
    <property type="match status" value="1"/>
</dbReference>
<dbReference type="Pfam" id="PF07686">
    <property type="entry name" value="V-set"/>
    <property type="match status" value="1"/>
</dbReference>
<feature type="chain" id="PRO_5046885441" evidence="4">
    <location>
        <begin position="30"/>
        <end position="361"/>
    </location>
</feature>